<sequence>MSPNQQTNATDGMLNPREGVSIQWNLLLRKNGEILSADSNLLENLGYSNLQTLTAPKLIRDWNSIRSQDFLWKGSLILLDSQDQEVRLEGFVELLSEDVFLFRLFRFQIEKRMEDLFFQIFHKNLAIKLIIEVETGKIVNVSESALEFYGYSRDEFLKLRISDINLLNPEQIKTEMLLASSENRLHFNFIHRLKSGIHRDVEVFSGPISLNNKTYLYSIIHDVTERNRALEARAISEKKYRNLIELAADGIVLIGPDGSIEEANPMSSELTGYPKESMLGMTAFDMIDSDNLSESPLRLEEGSTLIRERVIRRADGSLIPVEINAVSLEHGRLLAVVRDIRERKLIQKKMENSLKEKELMLQEIHHRVKNNLQIVSSLLSLHSEFNENPYLQKVLRECELRVKSMALVHEELYRSDDLAKVDLKSYYFSLSSNLLSIYGRSEKVQIHDLQDSFFMSIDRAIPIGLILNELLTNSLKYAFEDDQNGEIFLLLKKRNEQVELEYRDTGVGFDLDQAQELQNGLGLKLIDMLSQQLHAKLSLKTEKGFFLRMLFDGWKE</sequence>
<evidence type="ECO:0000256" key="7">
    <source>
        <dbReference type="ARBA" id="ARBA00022840"/>
    </source>
</evidence>
<dbReference type="SMART" id="SM00086">
    <property type="entry name" value="PAC"/>
    <property type="match status" value="2"/>
</dbReference>
<dbReference type="PANTHER" id="PTHR41523:SF8">
    <property type="entry name" value="ETHYLENE RESPONSE SENSOR PROTEIN"/>
    <property type="match status" value="1"/>
</dbReference>
<keyword evidence="5" id="KW-0547">Nucleotide-binding</keyword>
<keyword evidence="3" id="KW-0597">Phosphoprotein</keyword>
<dbReference type="Pfam" id="PF07568">
    <property type="entry name" value="HisKA_2"/>
    <property type="match status" value="1"/>
</dbReference>
<dbReference type="InterPro" id="IPR035965">
    <property type="entry name" value="PAS-like_dom_sf"/>
</dbReference>
<keyword evidence="10" id="KW-1185">Reference proteome</keyword>
<dbReference type="NCBIfam" id="TIGR00229">
    <property type="entry name" value="sensory_box"/>
    <property type="match status" value="2"/>
</dbReference>
<dbReference type="Pfam" id="PF13426">
    <property type="entry name" value="PAS_9"/>
    <property type="match status" value="2"/>
</dbReference>
<dbReference type="SMART" id="SM00387">
    <property type="entry name" value="HATPase_c"/>
    <property type="match status" value="1"/>
</dbReference>
<dbReference type="EMBL" id="JAFFPU010000056">
    <property type="protein sequence ID" value="MBM9578418.1"/>
    <property type="molecule type" value="Genomic_DNA"/>
</dbReference>
<dbReference type="PROSITE" id="PS50112">
    <property type="entry name" value="PAS"/>
    <property type="match status" value="1"/>
</dbReference>
<protein>
    <recommendedName>
        <fullName evidence="2">histidine kinase</fullName>
        <ecNumber evidence="2">2.7.13.3</ecNumber>
    </recommendedName>
</protein>
<reference evidence="9 10" key="1">
    <citation type="submission" date="2021-02" db="EMBL/GenBank/DDBJ databases">
        <title>Leptospira ainlahdjerensis sp. nov., Leptospira ainazelensis sp. nov., Leptospira abararensis sp. nov. and Leptospira chreensis sp. nov., four new species isolated from water sources in Algeria.</title>
        <authorList>
            <person name="Amara Korba A."/>
            <person name="Kainiu M."/>
            <person name="Vincent A.T."/>
            <person name="Mariet J.-F."/>
            <person name="Veyrier F.J."/>
            <person name="Goarant C."/>
            <person name="Picardeau M."/>
        </authorList>
    </citation>
    <scope>NUCLEOTIDE SEQUENCE [LARGE SCALE GENOMIC DNA]</scope>
    <source>
        <strain evidence="9 10">201903070</strain>
    </source>
</reference>
<gene>
    <name evidence="9" type="ORF">JWG45_14810</name>
</gene>
<evidence type="ECO:0000256" key="6">
    <source>
        <dbReference type="ARBA" id="ARBA00022777"/>
    </source>
</evidence>
<accession>A0ABS2UDI6</accession>
<keyword evidence="6" id="KW-0418">Kinase</keyword>
<dbReference type="InterPro" id="IPR036890">
    <property type="entry name" value="HATPase_C_sf"/>
</dbReference>
<dbReference type="SUPFAM" id="SSF55874">
    <property type="entry name" value="ATPase domain of HSP90 chaperone/DNA topoisomerase II/histidine kinase"/>
    <property type="match status" value="1"/>
</dbReference>
<dbReference type="Proteomes" id="UP000724686">
    <property type="component" value="Unassembled WGS sequence"/>
</dbReference>
<evidence type="ECO:0000313" key="10">
    <source>
        <dbReference type="Proteomes" id="UP000724686"/>
    </source>
</evidence>
<evidence type="ECO:0000256" key="5">
    <source>
        <dbReference type="ARBA" id="ARBA00022741"/>
    </source>
</evidence>
<dbReference type="InterPro" id="IPR003594">
    <property type="entry name" value="HATPase_dom"/>
</dbReference>
<evidence type="ECO:0000256" key="2">
    <source>
        <dbReference type="ARBA" id="ARBA00012438"/>
    </source>
</evidence>
<feature type="domain" description="PAS" evidence="8">
    <location>
        <begin position="236"/>
        <end position="291"/>
    </location>
</feature>
<evidence type="ECO:0000259" key="8">
    <source>
        <dbReference type="PROSITE" id="PS50112"/>
    </source>
</evidence>
<comment type="caution">
    <text evidence="9">The sequence shown here is derived from an EMBL/GenBank/DDBJ whole genome shotgun (WGS) entry which is preliminary data.</text>
</comment>
<organism evidence="9 10">
    <name type="scientific">Leptospira ainlahdjerensis</name>
    <dbReference type="NCBI Taxonomy" id="2810033"/>
    <lineage>
        <taxon>Bacteria</taxon>
        <taxon>Pseudomonadati</taxon>
        <taxon>Spirochaetota</taxon>
        <taxon>Spirochaetia</taxon>
        <taxon>Leptospirales</taxon>
        <taxon>Leptospiraceae</taxon>
        <taxon>Leptospira</taxon>
    </lineage>
</organism>
<evidence type="ECO:0000256" key="1">
    <source>
        <dbReference type="ARBA" id="ARBA00000085"/>
    </source>
</evidence>
<proteinExistence type="predicted"/>
<keyword evidence="4" id="KW-0808">Transferase</keyword>
<evidence type="ECO:0000313" key="9">
    <source>
        <dbReference type="EMBL" id="MBM9578418.1"/>
    </source>
</evidence>
<dbReference type="EC" id="2.7.13.3" evidence="2"/>
<comment type="catalytic activity">
    <reaction evidence="1">
        <text>ATP + protein L-histidine = ADP + protein N-phospho-L-histidine.</text>
        <dbReference type="EC" id="2.7.13.3"/>
    </reaction>
</comment>
<dbReference type="CDD" id="cd00130">
    <property type="entry name" value="PAS"/>
    <property type="match status" value="1"/>
</dbReference>
<dbReference type="InterPro" id="IPR011495">
    <property type="entry name" value="Sig_transdc_His_kin_sub2_dim/P"/>
</dbReference>
<name>A0ABS2UDI6_9LEPT</name>
<dbReference type="InterPro" id="IPR001610">
    <property type="entry name" value="PAC"/>
</dbReference>
<keyword evidence="7" id="KW-0067">ATP-binding</keyword>
<dbReference type="SMART" id="SM00091">
    <property type="entry name" value="PAS"/>
    <property type="match status" value="2"/>
</dbReference>
<evidence type="ECO:0000256" key="4">
    <source>
        <dbReference type="ARBA" id="ARBA00022679"/>
    </source>
</evidence>
<dbReference type="Gene3D" id="3.30.565.10">
    <property type="entry name" value="Histidine kinase-like ATPase, C-terminal domain"/>
    <property type="match status" value="1"/>
</dbReference>
<dbReference type="PANTHER" id="PTHR41523">
    <property type="entry name" value="TWO-COMPONENT SYSTEM SENSOR PROTEIN"/>
    <property type="match status" value="1"/>
</dbReference>
<dbReference type="RefSeq" id="WP_205280454.1">
    <property type="nucleotide sequence ID" value="NZ_JAFFPU010000056.1"/>
</dbReference>
<dbReference type="SUPFAM" id="SSF55785">
    <property type="entry name" value="PYP-like sensor domain (PAS domain)"/>
    <property type="match status" value="2"/>
</dbReference>
<evidence type="ECO:0000256" key="3">
    <source>
        <dbReference type="ARBA" id="ARBA00022553"/>
    </source>
</evidence>
<dbReference type="Gene3D" id="3.30.450.20">
    <property type="entry name" value="PAS domain"/>
    <property type="match status" value="2"/>
</dbReference>
<dbReference type="Pfam" id="PF13581">
    <property type="entry name" value="HATPase_c_2"/>
    <property type="match status" value="1"/>
</dbReference>
<dbReference type="InterPro" id="IPR000014">
    <property type="entry name" value="PAS"/>
</dbReference>